<evidence type="ECO:0000313" key="2">
    <source>
        <dbReference type="Proteomes" id="UP000838308"/>
    </source>
</evidence>
<evidence type="ECO:0000313" key="1">
    <source>
        <dbReference type="EMBL" id="CAH2715539.1"/>
    </source>
</evidence>
<accession>A0ABM9ESC6</accession>
<dbReference type="EMBL" id="CALBWS010000017">
    <property type="protein sequence ID" value="CAH2715539.1"/>
    <property type="molecule type" value="Genomic_DNA"/>
</dbReference>
<proteinExistence type="predicted"/>
<organism evidence="1 2">
    <name type="scientific">Neobacillus rhizosphaerae</name>
    <dbReference type="NCBI Taxonomy" id="2880965"/>
    <lineage>
        <taxon>Bacteria</taxon>
        <taxon>Bacillati</taxon>
        <taxon>Bacillota</taxon>
        <taxon>Bacilli</taxon>
        <taxon>Bacillales</taxon>
        <taxon>Bacillaceae</taxon>
        <taxon>Neobacillus</taxon>
    </lineage>
</organism>
<sequence length="81" mass="9495">MRMEFSLCSFDGALPVEVTIDDDNGRYTIRKSDRSGEYFNSPIELIAWVKTHFREEEFCHPHEFRGMLAKLTDYELNGSPF</sequence>
<reference evidence="1" key="1">
    <citation type="submission" date="2022-04" db="EMBL/GenBank/DDBJ databases">
        <authorList>
            <person name="Criscuolo A."/>
        </authorList>
    </citation>
    <scope>NUCLEOTIDE SEQUENCE</scope>
    <source>
        <strain evidence="1">CIP111895</strain>
    </source>
</reference>
<keyword evidence="2" id="KW-1185">Reference proteome</keyword>
<comment type="caution">
    <text evidence="1">The sequence shown here is derived from an EMBL/GenBank/DDBJ whole genome shotgun (WGS) entry which is preliminary data.</text>
</comment>
<dbReference type="Proteomes" id="UP000838308">
    <property type="component" value="Unassembled WGS sequence"/>
</dbReference>
<protein>
    <recommendedName>
        <fullName evidence="3">Threonine dehydratase</fullName>
    </recommendedName>
</protein>
<evidence type="ECO:0008006" key="3">
    <source>
        <dbReference type="Google" id="ProtNLM"/>
    </source>
</evidence>
<gene>
    <name evidence="1" type="ORF">BACCIP111895_02723</name>
</gene>
<name>A0ABM9ESC6_9BACI</name>